<dbReference type="PANTHER" id="PTHR44313">
    <property type="entry name" value="DNAJ HOMOLOG SUBFAMILY C MEMBER 17"/>
    <property type="match status" value="1"/>
</dbReference>
<feature type="coiled-coil region" evidence="8">
    <location>
        <begin position="83"/>
        <end position="138"/>
    </location>
</feature>
<reference evidence="11 12" key="1">
    <citation type="submission" date="2024-08" db="EMBL/GenBank/DDBJ databases">
        <authorList>
            <person name="Will J Nash"/>
            <person name="Angela Man"/>
            <person name="Seanna McTaggart"/>
            <person name="Kendall Baker"/>
            <person name="Tom Barker"/>
            <person name="Leah Catchpole"/>
            <person name="Alex Durrant"/>
            <person name="Karim Gharbi"/>
            <person name="Naomi Irish"/>
            <person name="Gemy Kaithakottil"/>
            <person name="Debby Ku"/>
            <person name="Aaliyah Providence"/>
            <person name="Felix Shaw"/>
            <person name="David Swarbreck"/>
            <person name="Chris Watkins"/>
            <person name="Ann M. McCartney"/>
            <person name="Giulio Formenti"/>
            <person name="Alice Mouton"/>
            <person name="Noel Vella"/>
            <person name="Bjorn M von Reumont"/>
            <person name="Adriana Vella"/>
            <person name="Wilfried Haerty"/>
        </authorList>
    </citation>
    <scope>NUCLEOTIDE SEQUENCE [LARGE SCALE GENOMIC DNA]</scope>
</reference>
<evidence type="ECO:0000256" key="5">
    <source>
        <dbReference type="ARBA" id="ARBA00023186"/>
    </source>
</evidence>
<evidence type="ECO:0000256" key="4">
    <source>
        <dbReference type="ARBA" id="ARBA00022884"/>
    </source>
</evidence>
<dbReference type="InterPro" id="IPR052094">
    <property type="entry name" value="Pre-mRNA-splicing_ERAD"/>
</dbReference>
<dbReference type="InterPro" id="IPR012677">
    <property type="entry name" value="Nucleotide-bd_a/b_plait_sf"/>
</dbReference>
<dbReference type="InterPro" id="IPR034254">
    <property type="entry name" value="DNAJC17_RRM"/>
</dbReference>
<accession>A0ABP1P896</accession>
<keyword evidence="8" id="KW-0175">Coiled coil</keyword>
<dbReference type="PANTHER" id="PTHR44313:SF1">
    <property type="entry name" value="DNAJ HOMOLOG SUBFAMILY C MEMBER 17"/>
    <property type="match status" value="1"/>
</dbReference>
<dbReference type="SUPFAM" id="SSF54928">
    <property type="entry name" value="RNA-binding domain, RBD"/>
    <property type="match status" value="1"/>
</dbReference>
<protein>
    <submittedName>
        <fullName evidence="11">Uncharacterized protein</fullName>
    </submittedName>
</protein>
<keyword evidence="4 7" id="KW-0694">RNA-binding</keyword>
<dbReference type="PROSITE" id="PS50102">
    <property type="entry name" value="RRM"/>
    <property type="match status" value="1"/>
</dbReference>
<dbReference type="SUPFAM" id="SSF46565">
    <property type="entry name" value="Chaperone J-domain"/>
    <property type="match status" value="1"/>
</dbReference>
<organism evidence="11 12">
    <name type="scientific">Xylocopa violacea</name>
    <name type="common">Violet carpenter bee</name>
    <name type="synonym">Apis violacea</name>
    <dbReference type="NCBI Taxonomy" id="135666"/>
    <lineage>
        <taxon>Eukaryota</taxon>
        <taxon>Metazoa</taxon>
        <taxon>Ecdysozoa</taxon>
        <taxon>Arthropoda</taxon>
        <taxon>Hexapoda</taxon>
        <taxon>Insecta</taxon>
        <taxon>Pterygota</taxon>
        <taxon>Neoptera</taxon>
        <taxon>Endopterygota</taxon>
        <taxon>Hymenoptera</taxon>
        <taxon>Apocrita</taxon>
        <taxon>Aculeata</taxon>
        <taxon>Apoidea</taxon>
        <taxon>Anthophila</taxon>
        <taxon>Apidae</taxon>
        <taxon>Xylocopa</taxon>
        <taxon>Xylocopa</taxon>
    </lineage>
</organism>
<dbReference type="InterPro" id="IPR000504">
    <property type="entry name" value="RRM_dom"/>
</dbReference>
<dbReference type="InterPro" id="IPR036869">
    <property type="entry name" value="J_dom_sf"/>
</dbReference>
<dbReference type="InterPro" id="IPR001623">
    <property type="entry name" value="DnaJ_domain"/>
</dbReference>
<dbReference type="CDD" id="cd12429">
    <property type="entry name" value="RRM_DNAJC17"/>
    <property type="match status" value="1"/>
</dbReference>
<dbReference type="Proteomes" id="UP001642520">
    <property type="component" value="Unassembled WGS sequence"/>
</dbReference>
<dbReference type="PRINTS" id="PR00625">
    <property type="entry name" value="JDOMAIN"/>
</dbReference>
<dbReference type="Pfam" id="PF00076">
    <property type="entry name" value="RRM_1"/>
    <property type="match status" value="1"/>
</dbReference>
<dbReference type="InterPro" id="IPR035979">
    <property type="entry name" value="RBD_domain_sf"/>
</dbReference>
<evidence type="ECO:0000256" key="1">
    <source>
        <dbReference type="ARBA" id="ARBA00004123"/>
    </source>
</evidence>
<feature type="domain" description="J" evidence="9">
    <location>
        <begin position="8"/>
        <end position="73"/>
    </location>
</feature>
<evidence type="ECO:0000256" key="6">
    <source>
        <dbReference type="ARBA" id="ARBA00023242"/>
    </source>
</evidence>
<dbReference type="SMART" id="SM00271">
    <property type="entry name" value="DnaJ"/>
    <property type="match status" value="1"/>
</dbReference>
<evidence type="ECO:0000256" key="2">
    <source>
        <dbReference type="ARBA" id="ARBA00004496"/>
    </source>
</evidence>
<gene>
    <name evidence="11" type="ORF">XYLVIOL_LOCUS9430</name>
</gene>
<proteinExistence type="predicted"/>
<keyword evidence="6" id="KW-0539">Nucleus</keyword>
<keyword evidence="3" id="KW-0963">Cytoplasm</keyword>
<evidence type="ECO:0000259" key="9">
    <source>
        <dbReference type="PROSITE" id="PS50076"/>
    </source>
</evidence>
<dbReference type="EMBL" id="CAXAJV020001300">
    <property type="protein sequence ID" value="CAL7949496.1"/>
    <property type="molecule type" value="Genomic_DNA"/>
</dbReference>
<dbReference type="CDD" id="cd06257">
    <property type="entry name" value="DnaJ"/>
    <property type="match status" value="1"/>
</dbReference>
<comment type="caution">
    <text evidence="11">The sequence shown here is derived from an EMBL/GenBank/DDBJ whole genome shotgun (WGS) entry which is preliminary data.</text>
</comment>
<evidence type="ECO:0000313" key="11">
    <source>
        <dbReference type="EMBL" id="CAL7949496.1"/>
    </source>
</evidence>
<sequence>MDTWMKDDLYELIGVEKTASIQEIKKAYRKKALSCHPDKNPNNPKAAELFHELSRALEVLTDASARAAYDKVINAKYQAKLRAKEYDSKRMKLKEDLEARENAYRRSANVDYTVKNDKEKLQAEIERLQKEGSKQLKEEIELMKKYFEKQSFQKESKVDNDSYKIKIKWKTSDNNEIKNGGYDYDTLYRIFSKYGDITALVISSTTEGRALVEFKNRNDAEMAFNTERGLVQNPLKLKKLWDAEKERSIFTRGTADNDIQFQKNEVDHSMSDIEFELSVLNNLKKAEERKRFLEKSRATEST</sequence>
<evidence type="ECO:0000256" key="8">
    <source>
        <dbReference type="SAM" id="Coils"/>
    </source>
</evidence>
<keyword evidence="12" id="KW-1185">Reference proteome</keyword>
<evidence type="ECO:0000256" key="3">
    <source>
        <dbReference type="ARBA" id="ARBA00022490"/>
    </source>
</evidence>
<evidence type="ECO:0000256" key="7">
    <source>
        <dbReference type="PROSITE-ProRule" id="PRU00176"/>
    </source>
</evidence>
<dbReference type="Gene3D" id="1.10.287.110">
    <property type="entry name" value="DnaJ domain"/>
    <property type="match status" value="1"/>
</dbReference>
<feature type="domain" description="RRM" evidence="10">
    <location>
        <begin position="185"/>
        <end position="256"/>
    </location>
</feature>
<evidence type="ECO:0000313" key="12">
    <source>
        <dbReference type="Proteomes" id="UP001642520"/>
    </source>
</evidence>
<dbReference type="Pfam" id="PF00226">
    <property type="entry name" value="DnaJ"/>
    <property type="match status" value="1"/>
</dbReference>
<evidence type="ECO:0000259" key="10">
    <source>
        <dbReference type="PROSITE" id="PS50102"/>
    </source>
</evidence>
<name>A0ABP1P896_XYLVO</name>
<dbReference type="Gene3D" id="3.30.70.330">
    <property type="match status" value="1"/>
</dbReference>
<keyword evidence="5" id="KW-0143">Chaperone</keyword>
<dbReference type="PROSITE" id="PS50076">
    <property type="entry name" value="DNAJ_2"/>
    <property type="match status" value="1"/>
</dbReference>
<comment type="subcellular location">
    <subcellularLocation>
        <location evidence="2">Cytoplasm</location>
    </subcellularLocation>
    <subcellularLocation>
        <location evidence="1">Nucleus</location>
    </subcellularLocation>
</comment>